<dbReference type="InterPro" id="IPR052067">
    <property type="entry name" value="Metal_resp_HTH_trans_reg"/>
</dbReference>
<organism evidence="5 6">
    <name type="scientific">Saccharibacillus endophyticus</name>
    <dbReference type="NCBI Taxonomy" id="2060666"/>
    <lineage>
        <taxon>Bacteria</taxon>
        <taxon>Bacillati</taxon>
        <taxon>Bacillota</taxon>
        <taxon>Bacilli</taxon>
        <taxon>Bacillales</taxon>
        <taxon>Paenibacillaceae</taxon>
        <taxon>Saccharibacillus</taxon>
    </lineage>
</organism>
<evidence type="ECO:0000313" key="6">
    <source>
        <dbReference type="Proteomes" id="UP000605427"/>
    </source>
</evidence>
<dbReference type="PROSITE" id="PS50995">
    <property type="entry name" value="HTH_MARR_2"/>
    <property type="match status" value="1"/>
</dbReference>
<evidence type="ECO:0000256" key="3">
    <source>
        <dbReference type="ARBA" id="ARBA00023163"/>
    </source>
</evidence>
<dbReference type="PROSITE" id="PS01117">
    <property type="entry name" value="HTH_MARR_1"/>
    <property type="match status" value="1"/>
</dbReference>
<dbReference type="InterPro" id="IPR036388">
    <property type="entry name" value="WH-like_DNA-bd_sf"/>
</dbReference>
<dbReference type="Pfam" id="PF01047">
    <property type="entry name" value="MarR"/>
    <property type="match status" value="1"/>
</dbReference>
<sequence length="161" mass="18982">MNQQERILEEFRAVFNKLVWLNRSEMEEALKGHKPSEVHAIEYIGKHSDPNVTRLAEAFYMTRGAISKITKKLLDKGLIESYQSPDNKKEIYFKLTAQGREVFEIHENLHRSFRERDDAVFEKITDEQFESMSRFLDAYTRHLDTEIHKQGIRPEDGPTPE</sequence>
<dbReference type="Proteomes" id="UP000605427">
    <property type="component" value="Unassembled WGS sequence"/>
</dbReference>
<dbReference type="Gene3D" id="1.10.10.10">
    <property type="entry name" value="Winged helix-like DNA-binding domain superfamily/Winged helix DNA-binding domain"/>
    <property type="match status" value="1"/>
</dbReference>
<keyword evidence="2" id="KW-0238">DNA-binding</keyword>
<keyword evidence="3" id="KW-0804">Transcription</keyword>
<comment type="caution">
    <text evidence="5">The sequence shown here is derived from an EMBL/GenBank/DDBJ whole genome shotgun (WGS) entry which is preliminary data.</text>
</comment>
<name>A0ABQ1ZME4_9BACL</name>
<keyword evidence="1" id="KW-0805">Transcription regulation</keyword>
<evidence type="ECO:0000313" key="5">
    <source>
        <dbReference type="EMBL" id="GGH69368.1"/>
    </source>
</evidence>
<feature type="domain" description="HTH marR-type" evidence="4">
    <location>
        <begin position="1"/>
        <end position="141"/>
    </location>
</feature>
<reference evidence="6" key="1">
    <citation type="journal article" date="2019" name="Int. J. Syst. Evol. Microbiol.">
        <title>The Global Catalogue of Microorganisms (GCM) 10K type strain sequencing project: providing services to taxonomists for standard genome sequencing and annotation.</title>
        <authorList>
            <consortium name="The Broad Institute Genomics Platform"/>
            <consortium name="The Broad Institute Genome Sequencing Center for Infectious Disease"/>
            <person name="Wu L."/>
            <person name="Ma J."/>
        </authorList>
    </citation>
    <scope>NUCLEOTIDE SEQUENCE [LARGE SCALE GENOMIC DNA]</scope>
    <source>
        <strain evidence="6">CCM 8702</strain>
    </source>
</reference>
<keyword evidence="6" id="KW-1185">Reference proteome</keyword>
<evidence type="ECO:0000256" key="2">
    <source>
        <dbReference type="ARBA" id="ARBA00023125"/>
    </source>
</evidence>
<dbReference type="PANTHER" id="PTHR35790">
    <property type="entry name" value="HTH-TYPE TRANSCRIPTIONAL REGULATOR PCHR"/>
    <property type="match status" value="1"/>
</dbReference>
<accession>A0ABQ1ZME4</accession>
<evidence type="ECO:0000256" key="1">
    <source>
        <dbReference type="ARBA" id="ARBA00023015"/>
    </source>
</evidence>
<protein>
    <submittedName>
        <fullName evidence="5">MarR family transcriptional regulator</fullName>
    </submittedName>
</protein>
<evidence type="ECO:0000259" key="4">
    <source>
        <dbReference type="PROSITE" id="PS50995"/>
    </source>
</evidence>
<proteinExistence type="predicted"/>
<dbReference type="InterPro" id="IPR000835">
    <property type="entry name" value="HTH_MarR-typ"/>
</dbReference>
<dbReference type="PANTHER" id="PTHR35790:SF4">
    <property type="entry name" value="HTH-TYPE TRANSCRIPTIONAL REGULATOR PCHR"/>
    <property type="match status" value="1"/>
</dbReference>
<dbReference type="SMART" id="SM00347">
    <property type="entry name" value="HTH_MARR"/>
    <property type="match status" value="1"/>
</dbReference>
<dbReference type="InterPro" id="IPR023187">
    <property type="entry name" value="Tscrpt_reg_MarR-type_CS"/>
</dbReference>
<dbReference type="SUPFAM" id="SSF46785">
    <property type="entry name" value="Winged helix' DNA-binding domain"/>
    <property type="match status" value="1"/>
</dbReference>
<dbReference type="EMBL" id="BMDD01000001">
    <property type="protein sequence ID" value="GGH69368.1"/>
    <property type="molecule type" value="Genomic_DNA"/>
</dbReference>
<dbReference type="RefSeq" id="WP_172238415.1">
    <property type="nucleotide sequence ID" value="NZ_BMDD01000001.1"/>
</dbReference>
<gene>
    <name evidence="5" type="ORF">GCM10007362_04360</name>
</gene>
<dbReference type="InterPro" id="IPR036390">
    <property type="entry name" value="WH_DNA-bd_sf"/>
</dbReference>